<protein>
    <recommendedName>
        <fullName evidence="4">Microtubule-associated protein Jupiter</fullName>
    </recommendedName>
</protein>
<evidence type="ECO:0000256" key="1">
    <source>
        <dbReference type="SAM" id="MobiDB-lite"/>
    </source>
</evidence>
<feature type="region of interest" description="Disordered" evidence="1">
    <location>
        <begin position="95"/>
        <end position="119"/>
    </location>
</feature>
<dbReference type="AlphaFoldDB" id="A0AAV4BSX9"/>
<organism evidence="2 3">
    <name type="scientific">Plakobranchus ocellatus</name>
    <dbReference type="NCBI Taxonomy" id="259542"/>
    <lineage>
        <taxon>Eukaryota</taxon>
        <taxon>Metazoa</taxon>
        <taxon>Spiralia</taxon>
        <taxon>Lophotrochozoa</taxon>
        <taxon>Mollusca</taxon>
        <taxon>Gastropoda</taxon>
        <taxon>Heterobranchia</taxon>
        <taxon>Euthyneura</taxon>
        <taxon>Panpulmonata</taxon>
        <taxon>Sacoglossa</taxon>
        <taxon>Placobranchoidea</taxon>
        <taxon>Plakobranchidae</taxon>
        <taxon>Plakobranchus</taxon>
    </lineage>
</organism>
<gene>
    <name evidence="2" type="ORF">PoB_004879800</name>
</gene>
<dbReference type="Proteomes" id="UP000735302">
    <property type="component" value="Unassembled WGS sequence"/>
</dbReference>
<sequence length="119" mass="12543">MSQEDIGGSKKFLYSSPSTNAKGKNGHPDGNEADPWSYPAKPTDNIPKGLKLDLDDVWSIRNVGLGPSARSVISDASTVKSEILSKNASSAFYSRHGGMKGRASPQGGLQNGVTRGQIP</sequence>
<evidence type="ECO:0000313" key="2">
    <source>
        <dbReference type="EMBL" id="GFO22293.1"/>
    </source>
</evidence>
<name>A0AAV4BSX9_9GAST</name>
<evidence type="ECO:0000313" key="3">
    <source>
        <dbReference type="Proteomes" id="UP000735302"/>
    </source>
</evidence>
<feature type="compositionally biased region" description="Polar residues" evidence="1">
    <location>
        <begin position="107"/>
        <end position="119"/>
    </location>
</feature>
<proteinExistence type="predicted"/>
<dbReference type="EMBL" id="BLXT01005367">
    <property type="protein sequence ID" value="GFO22293.1"/>
    <property type="molecule type" value="Genomic_DNA"/>
</dbReference>
<evidence type="ECO:0008006" key="4">
    <source>
        <dbReference type="Google" id="ProtNLM"/>
    </source>
</evidence>
<accession>A0AAV4BSX9</accession>
<reference evidence="2 3" key="1">
    <citation type="journal article" date="2021" name="Elife">
        <title>Chloroplast acquisition without the gene transfer in kleptoplastic sea slugs, Plakobranchus ocellatus.</title>
        <authorList>
            <person name="Maeda T."/>
            <person name="Takahashi S."/>
            <person name="Yoshida T."/>
            <person name="Shimamura S."/>
            <person name="Takaki Y."/>
            <person name="Nagai Y."/>
            <person name="Toyoda A."/>
            <person name="Suzuki Y."/>
            <person name="Arimoto A."/>
            <person name="Ishii H."/>
            <person name="Satoh N."/>
            <person name="Nishiyama T."/>
            <person name="Hasebe M."/>
            <person name="Maruyama T."/>
            <person name="Minagawa J."/>
            <person name="Obokata J."/>
            <person name="Shigenobu S."/>
        </authorList>
    </citation>
    <scope>NUCLEOTIDE SEQUENCE [LARGE SCALE GENOMIC DNA]</scope>
</reference>
<comment type="caution">
    <text evidence="2">The sequence shown here is derived from an EMBL/GenBank/DDBJ whole genome shotgun (WGS) entry which is preliminary data.</text>
</comment>
<keyword evidence="3" id="KW-1185">Reference proteome</keyword>
<feature type="region of interest" description="Disordered" evidence="1">
    <location>
        <begin position="1"/>
        <end position="43"/>
    </location>
</feature>